<evidence type="ECO:0000256" key="6">
    <source>
        <dbReference type="ARBA" id="ARBA00022723"/>
    </source>
</evidence>
<reference evidence="14 15" key="1">
    <citation type="submission" date="2023-12" db="EMBL/GenBank/DDBJ databases">
        <title>the genome sequence of Hyalangium sp. s54d21.</title>
        <authorList>
            <person name="Zhang X."/>
        </authorList>
    </citation>
    <scope>NUCLEOTIDE SEQUENCE [LARGE SCALE GENOMIC DNA]</scope>
    <source>
        <strain evidence="15">s54d21</strain>
    </source>
</reference>
<dbReference type="RefSeq" id="WP_321550354.1">
    <property type="nucleotide sequence ID" value="NZ_JAXIVS010000015.1"/>
</dbReference>
<feature type="transmembrane region" description="Helical" evidence="12">
    <location>
        <begin position="7"/>
        <end position="23"/>
    </location>
</feature>
<dbReference type="GO" id="GO:0008237">
    <property type="term" value="F:metallopeptidase activity"/>
    <property type="evidence" value="ECO:0007669"/>
    <property type="project" value="UniProtKB-KW"/>
</dbReference>
<organism evidence="14 15">
    <name type="scientific">Hyalangium rubrum</name>
    <dbReference type="NCBI Taxonomy" id="3103134"/>
    <lineage>
        <taxon>Bacteria</taxon>
        <taxon>Pseudomonadati</taxon>
        <taxon>Myxococcota</taxon>
        <taxon>Myxococcia</taxon>
        <taxon>Myxococcales</taxon>
        <taxon>Cystobacterineae</taxon>
        <taxon>Archangiaceae</taxon>
        <taxon>Hyalangium</taxon>
    </lineage>
</organism>
<dbReference type="EMBL" id="JAXIVS010000015">
    <property type="protein sequence ID" value="MDY7231647.1"/>
    <property type="molecule type" value="Genomic_DNA"/>
</dbReference>
<keyword evidence="7 12" id="KW-0378">Hydrolase</keyword>
<evidence type="ECO:0000256" key="10">
    <source>
        <dbReference type="ARBA" id="ARBA00023049"/>
    </source>
</evidence>
<evidence type="ECO:0000256" key="3">
    <source>
        <dbReference type="ARBA" id="ARBA00022475"/>
    </source>
</evidence>
<evidence type="ECO:0000256" key="4">
    <source>
        <dbReference type="ARBA" id="ARBA00022670"/>
    </source>
</evidence>
<comment type="similarity">
    <text evidence="2 12">Belongs to the peptidase M48B family.</text>
</comment>
<evidence type="ECO:0000256" key="12">
    <source>
        <dbReference type="HAMAP-Rule" id="MF_00188"/>
    </source>
</evidence>
<keyword evidence="5 12" id="KW-0812">Transmembrane</keyword>
<keyword evidence="8 12" id="KW-0862">Zinc</keyword>
<evidence type="ECO:0000256" key="1">
    <source>
        <dbReference type="ARBA" id="ARBA00004651"/>
    </source>
</evidence>
<accession>A0ABU5HDV8</accession>
<dbReference type="PANTHER" id="PTHR43221:SF1">
    <property type="entry name" value="PROTEASE HTPX"/>
    <property type="match status" value="1"/>
</dbReference>
<sequence length="301" mass="31693">MKNQIKTVVLMGILSAVLIGVGGALGQGYLILAAVLALAMNVGAYFFSDRMVLSMHGAREVGPHEAPDLHRMVDELARNAQIPKPRVFIMDDPQPNAFATGRNPAHGVVAVTTGILGILDARELRGVIAHELAHIKNRDILVSTIAATVASAVTFLANAAGFISAFAGGSQDEGEEGLSPAQALVLALVAPIAATLVQLGISRAREYMADRTGAEISGDPEALARALEKLEQGAQHMPSPSARPATASLFIVNPFAGAGSILQLFSTHPAIPERARRLRAMNVRAQDKGWGRSPYALPYSD</sequence>
<feature type="transmembrane region" description="Helical" evidence="12">
    <location>
        <begin position="140"/>
        <end position="163"/>
    </location>
</feature>
<keyword evidence="4 12" id="KW-0645">Protease</keyword>
<comment type="caution">
    <text evidence="14">The sequence shown here is derived from an EMBL/GenBank/DDBJ whole genome shotgun (WGS) entry which is preliminary data.</text>
</comment>
<evidence type="ECO:0000256" key="9">
    <source>
        <dbReference type="ARBA" id="ARBA00022989"/>
    </source>
</evidence>
<feature type="binding site" evidence="12">
    <location>
        <position position="130"/>
    </location>
    <ligand>
        <name>Zn(2+)</name>
        <dbReference type="ChEBI" id="CHEBI:29105"/>
        <note>catalytic</note>
    </ligand>
</feature>
<dbReference type="PANTHER" id="PTHR43221">
    <property type="entry name" value="PROTEASE HTPX"/>
    <property type="match status" value="1"/>
</dbReference>
<dbReference type="Proteomes" id="UP001291309">
    <property type="component" value="Unassembled WGS sequence"/>
</dbReference>
<feature type="domain" description="Peptidase M48" evidence="13">
    <location>
        <begin position="63"/>
        <end position="281"/>
    </location>
</feature>
<evidence type="ECO:0000256" key="5">
    <source>
        <dbReference type="ARBA" id="ARBA00022692"/>
    </source>
</evidence>
<evidence type="ECO:0000256" key="11">
    <source>
        <dbReference type="ARBA" id="ARBA00023136"/>
    </source>
</evidence>
<evidence type="ECO:0000256" key="8">
    <source>
        <dbReference type="ARBA" id="ARBA00022833"/>
    </source>
</evidence>
<keyword evidence="10 12" id="KW-0482">Metalloprotease</keyword>
<feature type="transmembrane region" description="Helical" evidence="12">
    <location>
        <begin position="183"/>
        <end position="201"/>
    </location>
</feature>
<feature type="binding site" evidence="12">
    <location>
        <position position="206"/>
    </location>
    <ligand>
        <name>Zn(2+)</name>
        <dbReference type="ChEBI" id="CHEBI:29105"/>
        <note>catalytic</note>
    </ligand>
</feature>
<evidence type="ECO:0000313" key="14">
    <source>
        <dbReference type="EMBL" id="MDY7231647.1"/>
    </source>
</evidence>
<dbReference type="InterPro" id="IPR001915">
    <property type="entry name" value="Peptidase_M48"/>
</dbReference>
<protein>
    <recommendedName>
        <fullName evidence="12">Protease HtpX homolog</fullName>
        <ecNumber evidence="12">3.4.24.-</ecNumber>
    </recommendedName>
</protein>
<feature type="active site" evidence="12">
    <location>
        <position position="131"/>
    </location>
</feature>
<evidence type="ECO:0000256" key="7">
    <source>
        <dbReference type="ARBA" id="ARBA00022801"/>
    </source>
</evidence>
<dbReference type="InterPro" id="IPR050083">
    <property type="entry name" value="HtpX_protease"/>
</dbReference>
<keyword evidence="15" id="KW-1185">Reference proteome</keyword>
<dbReference type="InterPro" id="IPR022919">
    <property type="entry name" value="Pept_M48_protease_HtpX"/>
</dbReference>
<keyword evidence="6 12" id="KW-0479">Metal-binding</keyword>
<dbReference type="Gene3D" id="3.30.2010.10">
    <property type="entry name" value="Metalloproteases ('zincins'), catalytic domain"/>
    <property type="match status" value="1"/>
</dbReference>
<keyword evidence="3 12" id="KW-1003">Cell membrane</keyword>
<comment type="subcellular location">
    <subcellularLocation>
        <location evidence="1 12">Cell membrane</location>
        <topology evidence="1 12">Multi-pass membrane protein</topology>
    </subcellularLocation>
</comment>
<proteinExistence type="inferred from homology"/>
<gene>
    <name evidence="12" type="primary">htpX</name>
    <name evidence="14" type="ORF">SYV04_34990</name>
</gene>
<evidence type="ECO:0000259" key="13">
    <source>
        <dbReference type="Pfam" id="PF01435"/>
    </source>
</evidence>
<dbReference type="Pfam" id="PF01435">
    <property type="entry name" value="Peptidase_M48"/>
    <property type="match status" value="1"/>
</dbReference>
<feature type="transmembrane region" description="Helical" evidence="12">
    <location>
        <begin position="29"/>
        <end position="47"/>
    </location>
</feature>
<dbReference type="CDD" id="cd07336">
    <property type="entry name" value="M48B_HtpX_like"/>
    <property type="match status" value="1"/>
</dbReference>
<dbReference type="EC" id="3.4.24.-" evidence="12"/>
<comment type="cofactor">
    <cofactor evidence="12">
        <name>Zn(2+)</name>
        <dbReference type="ChEBI" id="CHEBI:29105"/>
    </cofactor>
    <text evidence="12">Binds 1 zinc ion per subunit.</text>
</comment>
<keyword evidence="11 12" id="KW-0472">Membrane</keyword>
<evidence type="ECO:0000256" key="2">
    <source>
        <dbReference type="ARBA" id="ARBA00009779"/>
    </source>
</evidence>
<evidence type="ECO:0000313" key="15">
    <source>
        <dbReference type="Proteomes" id="UP001291309"/>
    </source>
</evidence>
<dbReference type="HAMAP" id="MF_00188">
    <property type="entry name" value="Pept_M48_protease_HtpX"/>
    <property type="match status" value="1"/>
</dbReference>
<feature type="binding site" evidence="12">
    <location>
        <position position="134"/>
    </location>
    <ligand>
        <name>Zn(2+)</name>
        <dbReference type="ChEBI" id="CHEBI:29105"/>
        <note>catalytic</note>
    </ligand>
</feature>
<keyword evidence="9 12" id="KW-1133">Transmembrane helix</keyword>
<name>A0ABU5HDV8_9BACT</name>